<keyword evidence="6" id="KW-1185">Reference proteome</keyword>
<dbReference type="Proteomes" id="UP000186922">
    <property type="component" value="Unassembled WGS sequence"/>
</dbReference>
<dbReference type="SUPFAM" id="SSF50814">
    <property type="entry name" value="Lipocalins"/>
    <property type="match status" value="1"/>
</dbReference>
<proteinExistence type="inferred from homology"/>
<name>A0A1D1UKM2_RAMVA</name>
<sequence length="146" mass="16690">MNTFAAILVMGFAAVAVAHVPLGKYETTGRMENTEAFSVASGTPHVNDTIYNEFTQNGDEYVHKFSVPSANYHQELPFKLGEQRTGQYRGKDFTYKYYMDEGHLKAHFDGNNKHIKHSYKTEGDGYIKEYKTGNVMAKVWYKKSQQ</sequence>
<accession>A0A1D1UKM2</accession>
<organism evidence="5 6">
    <name type="scientific">Ramazzottius varieornatus</name>
    <name type="common">Water bear</name>
    <name type="synonym">Tardigrade</name>
    <dbReference type="NCBI Taxonomy" id="947166"/>
    <lineage>
        <taxon>Eukaryota</taxon>
        <taxon>Metazoa</taxon>
        <taxon>Ecdysozoa</taxon>
        <taxon>Tardigrada</taxon>
        <taxon>Eutardigrada</taxon>
        <taxon>Parachela</taxon>
        <taxon>Hypsibioidea</taxon>
        <taxon>Ramazzottiidae</taxon>
        <taxon>Ramazzottius</taxon>
    </lineage>
</organism>
<feature type="chain" id="PRO_5008897321" evidence="4">
    <location>
        <begin position="19"/>
        <end position="146"/>
    </location>
</feature>
<protein>
    <submittedName>
        <fullName evidence="5">SAHS3</fullName>
    </submittedName>
</protein>
<dbReference type="AlphaFoldDB" id="A0A1D1UKM2"/>
<keyword evidence="4" id="KW-0732">Signal</keyword>
<comment type="similarity">
    <text evidence="1">Belongs to the Secretory-abundant heat soluble protein (SAHS) family.</text>
</comment>
<gene>
    <name evidence="5" type="primary">RvY_01561-1</name>
    <name evidence="5" type="synonym">RvY_01561.1</name>
    <name evidence="5" type="ORF">RvY_01561</name>
</gene>
<keyword evidence="2" id="KW-0346">Stress response</keyword>
<comment type="caution">
    <text evidence="5">The sequence shown here is derived from an EMBL/GenBank/DDBJ whole genome shotgun (WGS) entry which is preliminary data.</text>
</comment>
<evidence type="ECO:0000256" key="1">
    <source>
        <dbReference type="ARBA" id="ARBA00006119"/>
    </source>
</evidence>
<evidence type="ECO:0000313" key="5">
    <source>
        <dbReference type="EMBL" id="GAU88955.1"/>
    </source>
</evidence>
<dbReference type="EMBL" id="BDGG01000001">
    <property type="protein sequence ID" value="GAU88955.1"/>
    <property type="molecule type" value="Genomic_DNA"/>
</dbReference>
<dbReference type="InterPro" id="IPR012674">
    <property type="entry name" value="Calycin"/>
</dbReference>
<reference evidence="5 6" key="1">
    <citation type="journal article" date="2016" name="Nat. Commun.">
        <title>Extremotolerant tardigrade genome and improved radiotolerance of human cultured cells by tardigrade-unique protein.</title>
        <authorList>
            <person name="Hashimoto T."/>
            <person name="Horikawa D.D."/>
            <person name="Saito Y."/>
            <person name="Kuwahara H."/>
            <person name="Kozuka-Hata H."/>
            <person name="Shin-I T."/>
            <person name="Minakuchi Y."/>
            <person name="Ohishi K."/>
            <person name="Motoyama A."/>
            <person name="Aizu T."/>
            <person name="Enomoto A."/>
            <person name="Kondo K."/>
            <person name="Tanaka S."/>
            <person name="Hara Y."/>
            <person name="Koshikawa S."/>
            <person name="Sagara H."/>
            <person name="Miura T."/>
            <person name="Yokobori S."/>
            <person name="Miyagawa K."/>
            <person name="Suzuki Y."/>
            <person name="Kubo T."/>
            <person name="Oyama M."/>
            <person name="Kohara Y."/>
            <person name="Fujiyama A."/>
            <person name="Arakawa K."/>
            <person name="Katayama T."/>
            <person name="Toyoda A."/>
            <person name="Kunieda T."/>
        </authorList>
    </citation>
    <scope>NUCLEOTIDE SEQUENCE [LARGE SCALE GENOMIC DNA]</scope>
    <source>
        <strain evidence="5 6">YOKOZUNA-1</strain>
    </source>
</reference>
<dbReference type="Gene3D" id="2.40.128.20">
    <property type="match status" value="1"/>
</dbReference>
<feature type="signal peptide" evidence="4">
    <location>
        <begin position="1"/>
        <end position="18"/>
    </location>
</feature>
<comment type="function">
    <text evidence="3">Secreted heat soluble protein acting as a molecular shield in water-deficient condition. Tardigrade-specific intrinsically disordered proteins (TDPs) are essential for desiccation tolerance by forming non-crystalline amorphous solids upon desiccation, and this vitrified state mirrors their protective capabilities.</text>
</comment>
<dbReference type="OrthoDB" id="10439792at2759"/>
<evidence type="ECO:0000256" key="4">
    <source>
        <dbReference type="SAM" id="SignalP"/>
    </source>
</evidence>
<evidence type="ECO:0000256" key="2">
    <source>
        <dbReference type="ARBA" id="ARBA00023016"/>
    </source>
</evidence>
<evidence type="ECO:0000313" key="6">
    <source>
        <dbReference type="Proteomes" id="UP000186922"/>
    </source>
</evidence>
<evidence type="ECO:0000256" key="3">
    <source>
        <dbReference type="ARBA" id="ARBA00045493"/>
    </source>
</evidence>